<gene>
    <name evidence="1" type="ORF">O6H91_20G033700</name>
</gene>
<keyword evidence="2" id="KW-1185">Reference proteome</keyword>
<organism evidence="1 2">
    <name type="scientific">Diphasiastrum complanatum</name>
    <name type="common">Issler's clubmoss</name>
    <name type="synonym">Lycopodium complanatum</name>
    <dbReference type="NCBI Taxonomy" id="34168"/>
    <lineage>
        <taxon>Eukaryota</taxon>
        <taxon>Viridiplantae</taxon>
        <taxon>Streptophyta</taxon>
        <taxon>Embryophyta</taxon>
        <taxon>Tracheophyta</taxon>
        <taxon>Lycopodiopsida</taxon>
        <taxon>Lycopodiales</taxon>
        <taxon>Lycopodiaceae</taxon>
        <taxon>Lycopodioideae</taxon>
        <taxon>Diphasiastrum</taxon>
    </lineage>
</organism>
<comment type="caution">
    <text evidence="1">The sequence shown here is derived from an EMBL/GenBank/DDBJ whole genome shotgun (WGS) entry which is preliminary data.</text>
</comment>
<reference evidence="2" key="1">
    <citation type="journal article" date="2024" name="Proc. Natl. Acad. Sci. U.S.A.">
        <title>Extraordinary preservation of gene collinearity over three hundred million years revealed in homosporous lycophytes.</title>
        <authorList>
            <person name="Li C."/>
            <person name="Wickell D."/>
            <person name="Kuo L.Y."/>
            <person name="Chen X."/>
            <person name="Nie B."/>
            <person name="Liao X."/>
            <person name="Peng D."/>
            <person name="Ji J."/>
            <person name="Jenkins J."/>
            <person name="Williams M."/>
            <person name="Shu S."/>
            <person name="Plott C."/>
            <person name="Barry K."/>
            <person name="Rajasekar S."/>
            <person name="Grimwood J."/>
            <person name="Han X."/>
            <person name="Sun S."/>
            <person name="Hou Z."/>
            <person name="He W."/>
            <person name="Dai G."/>
            <person name="Sun C."/>
            <person name="Schmutz J."/>
            <person name="Leebens-Mack J.H."/>
            <person name="Li F.W."/>
            <person name="Wang L."/>
        </authorList>
    </citation>
    <scope>NUCLEOTIDE SEQUENCE [LARGE SCALE GENOMIC DNA]</scope>
    <source>
        <strain evidence="2">cv. PW_Plant_1</strain>
    </source>
</reference>
<protein>
    <submittedName>
        <fullName evidence="1">Uncharacterized protein</fullName>
    </submittedName>
</protein>
<proteinExistence type="predicted"/>
<dbReference type="EMBL" id="CM055111">
    <property type="protein sequence ID" value="KAJ7519314.1"/>
    <property type="molecule type" value="Genomic_DNA"/>
</dbReference>
<evidence type="ECO:0000313" key="2">
    <source>
        <dbReference type="Proteomes" id="UP001162992"/>
    </source>
</evidence>
<name>A0ACC2AP02_DIPCM</name>
<sequence>MGHWMCTRPVLLVRILVKGDGCGHSSWKSPGSKVETPICTRVWFSNLLSMKT</sequence>
<dbReference type="Proteomes" id="UP001162992">
    <property type="component" value="Chromosome 20"/>
</dbReference>
<accession>A0ACC2AP02</accession>
<evidence type="ECO:0000313" key="1">
    <source>
        <dbReference type="EMBL" id="KAJ7519314.1"/>
    </source>
</evidence>